<sequence length="462" mass="53536">MFKPTIHKKINLLFVFFNIVIPFIFVIIPLIWFVHQAVHPTTTKHQTQEVEINLGEVEDIPGTIKQYIKKNINPDFKGEVSETPSYNSNKYSDQNINSPIKNPPDDIKAIYFDKAERNETFSPLYILEELKKMGNGADKMYLFKAKKKPIVWDYGKILDYPNPMDKQKELNKVITKPKEYNDLQQSITTNKTEVVEIDLGEVFHIPRAIKTYIKQNIKKDFIGEVPEKPSYNSNSKDFFTTNEIDSSIQNPNDNIKAIYFDGGQREKSSWFTRYDLEDLKTMGNGANKMYIFKAVQKPFTIFHVNIGTIGDETENIRDFIKTKINPDFIGYVSETPSYNADSAFLSENIDTPIKNPGEYTKAVYFDGGKRFKSFLGTHYTLEELKRMGDGAKAMYIFHNDSAELKEFELVLVSVASVKNEKSEKKLIYPLDTNDKKLIEFPKNEKRENINNEDKPKLKYNYN</sequence>
<feature type="compositionally biased region" description="Polar residues" evidence="1">
    <location>
        <begin position="82"/>
        <end position="98"/>
    </location>
</feature>
<keyword evidence="4" id="KW-1185">Reference proteome</keyword>
<organism evidence="3 4">
    <name type="scientific">Candidatus Phytoplasma pruni</name>
    <dbReference type="NCBI Taxonomy" id="479893"/>
    <lineage>
        <taxon>Bacteria</taxon>
        <taxon>Bacillati</taxon>
        <taxon>Mycoplasmatota</taxon>
        <taxon>Mollicutes</taxon>
        <taxon>Acholeplasmatales</taxon>
        <taxon>Acholeplasmataceae</taxon>
        <taxon>Candidatus Phytoplasma</taxon>
        <taxon>16SrIII (X-disease group)</taxon>
    </lineage>
</organism>
<keyword evidence="2" id="KW-0472">Membrane</keyword>
<proteinExistence type="predicted"/>
<reference evidence="3 4" key="1">
    <citation type="submission" date="2020-06" db="EMBL/GenBank/DDBJ databases">
        <title>Draft genome sequence of Candidatus Phytoplasma pruni (X-disease group, subgroup 16SrIII-B) strain ChTDIII from Argentina.</title>
        <authorList>
            <person name="Fernandez F.D."/>
            <person name="Zuebert C."/>
            <person name="Huettel B."/>
            <person name="Kube M."/>
            <person name="Conci L.R."/>
        </authorList>
    </citation>
    <scope>NUCLEOTIDE SEQUENCE [LARGE SCALE GENOMIC DNA]</scope>
    <source>
        <strain evidence="3 4">ChTDIII</strain>
    </source>
</reference>
<feature type="region of interest" description="Disordered" evidence="1">
    <location>
        <begin position="79"/>
        <end position="98"/>
    </location>
</feature>
<comment type="caution">
    <text evidence="3">The sequence shown here is derived from an EMBL/GenBank/DDBJ whole genome shotgun (WGS) entry which is preliminary data.</text>
</comment>
<name>A0A851HJ23_9MOLU</name>
<evidence type="ECO:0000256" key="2">
    <source>
        <dbReference type="SAM" id="Phobius"/>
    </source>
</evidence>
<evidence type="ECO:0000256" key="1">
    <source>
        <dbReference type="SAM" id="MobiDB-lite"/>
    </source>
</evidence>
<dbReference type="RefSeq" id="WP_178734217.1">
    <property type="nucleotide sequence ID" value="NZ_JABUOH010000047.1"/>
</dbReference>
<dbReference type="EMBL" id="JABUOH010000047">
    <property type="protein sequence ID" value="NWN45823.1"/>
    <property type="molecule type" value="Genomic_DNA"/>
</dbReference>
<dbReference type="Proteomes" id="UP000568109">
    <property type="component" value="Unassembled WGS sequence"/>
</dbReference>
<protein>
    <submittedName>
        <fullName evidence="3">Uncharacterized protein</fullName>
    </submittedName>
</protein>
<gene>
    <name evidence="3" type="ORF">HR065_01875</name>
</gene>
<evidence type="ECO:0000313" key="4">
    <source>
        <dbReference type="Proteomes" id="UP000568109"/>
    </source>
</evidence>
<keyword evidence="2" id="KW-1133">Transmembrane helix</keyword>
<keyword evidence="2" id="KW-0812">Transmembrane</keyword>
<accession>A0A851HJ23</accession>
<dbReference type="AlphaFoldDB" id="A0A851HJ23"/>
<evidence type="ECO:0000313" key="3">
    <source>
        <dbReference type="EMBL" id="NWN45823.1"/>
    </source>
</evidence>
<feature type="transmembrane region" description="Helical" evidence="2">
    <location>
        <begin position="12"/>
        <end position="34"/>
    </location>
</feature>